<protein>
    <submittedName>
        <fullName evidence="2">Uncharacterized protein</fullName>
    </submittedName>
</protein>
<sequence length="187" mass="20992">MPRSDRGRGLSSGNLRRSGAEPWKAPGKHGPVQYNPAIYATHSPDTGVPGSSSAWWQPGMCGGMADLKKIWHQTSYIIDPHLRQHVTRQMMAQYAQMPAADASSNRRHESISAPQTRQLQTAPCHESTRRSRSAGSLRAEKPKNYQKPVHYQVRRPFIPEIEFGTLSVEHRTGHVFADRLMGLTKAW</sequence>
<accession>A0AA36HVX9</accession>
<name>A0AA36HVX9_9DINO</name>
<feature type="region of interest" description="Disordered" evidence="1">
    <location>
        <begin position="95"/>
        <end position="146"/>
    </location>
</feature>
<proteinExistence type="predicted"/>
<gene>
    <name evidence="2" type="ORF">EVOR1521_LOCUS4991</name>
</gene>
<comment type="caution">
    <text evidence="2">The sequence shown here is derived from an EMBL/GenBank/DDBJ whole genome shotgun (WGS) entry which is preliminary data.</text>
</comment>
<keyword evidence="3" id="KW-1185">Reference proteome</keyword>
<reference evidence="2" key="1">
    <citation type="submission" date="2023-08" db="EMBL/GenBank/DDBJ databases">
        <authorList>
            <person name="Chen Y."/>
            <person name="Shah S."/>
            <person name="Dougan E. K."/>
            <person name="Thang M."/>
            <person name="Chan C."/>
        </authorList>
    </citation>
    <scope>NUCLEOTIDE SEQUENCE</scope>
</reference>
<feature type="compositionally biased region" description="Polar residues" evidence="1">
    <location>
        <begin position="112"/>
        <end position="121"/>
    </location>
</feature>
<organism evidence="2 3">
    <name type="scientific">Effrenium voratum</name>
    <dbReference type="NCBI Taxonomy" id="2562239"/>
    <lineage>
        <taxon>Eukaryota</taxon>
        <taxon>Sar</taxon>
        <taxon>Alveolata</taxon>
        <taxon>Dinophyceae</taxon>
        <taxon>Suessiales</taxon>
        <taxon>Symbiodiniaceae</taxon>
        <taxon>Effrenium</taxon>
    </lineage>
</organism>
<feature type="region of interest" description="Disordered" evidence="1">
    <location>
        <begin position="1"/>
        <end position="29"/>
    </location>
</feature>
<evidence type="ECO:0000256" key="1">
    <source>
        <dbReference type="SAM" id="MobiDB-lite"/>
    </source>
</evidence>
<dbReference type="Proteomes" id="UP001178507">
    <property type="component" value="Unassembled WGS sequence"/>
</dbReference>
<dbReference type="EMBL" id="CAUJNA010000339">
    <property type="protein sequence ID" value="CAJ1375790.1"/>
    <property type="molecule type" value="Genomic_DNA"/>
</dbReference>
<evidence type="ECO:0000313" key="2">
    <source>
        <dbReference type="EMBL" id="CAJ1375790.1"/>
    </source>
</evidence>
<evidence type="ECO:0000313" key="3">
    <source>
        <dbReference type="Proteomes" id="UP001178507"/>
    </source>
</evidence>
<dbReference type="AlphaFoldDB" id="A0AA36HVX9"/>